<dbReference type="RefSeq" id="WP_187725814.1">
    <property type="nucleotide sequence ID" value="NZ_CP060783.1"/>
</dbReference>
<organism evidence="6 7">
    <name type="scientific">Diaphorobacter aerolatus</name>
    <dbReference type="NCBI Taxonomy" id="1288495"/>
    <lineage>
        <taxon>Bacteria</taxon>
        <taxon>Pseudomonadati</taxon>
        <taxon>Pseudomonadota</taxon>
        <taxon>Betaproteobacteria</taxon>
        <taxon>Burkholderiales</taxon>
        <taxon>Comamonadaceae</taxon>
        <taxon>Diaphorobacter</taxon>
    </lineage>
</organism>
<keyword evidence="2" id="KW-0802">TPR repeat</keyword>
<keyword evidence="1" id="KW-0677">Repeat</keyword>
<keyword evidence="3" id="KW-0732">Signal</keyword>
<dbReference type="PANTHER" id="PTHR44858">
    <property type="entry name" value="TETRATRICOPEPTIDE REPEAT PROTEIN 6"/>
    <property type="match status" value="1"/>
</dbReference>
<sequence length="914" mass="98593">MNARLTSIAAATLIALAGGTAVAAPAAAPDTAQAALKGPVFKLANQAFAAYNAKRYAQAEQLARRAIAMRPDVLRLRMLLIYALQKQGKNAEALEAVNNAQAGGLQSDELTQAKSNLKGGGGDAGETQSAAFRQGFPIATQAFADYNAQQYESSAKLAEQALRIDPSQGTWALLWITALEAQKQLQAAIDAADTAIALGTPNRQDLVARKQALRKSMSVAPAVSAYQALIAFDGAKAVGFAREAVALSPDTQSHRLLLMTALQLNRQIADGETAATEALQQDDEDTTALVMRAYFRQFQGKTALANKDFDEAIAQDWLEDEQRASLRLIAADAALVAGDYERAKTLVAPLDANDKAVAERLKKIASREPPPQEITAASYPPPAQDCRLTPYGSVCDLRPADGASTASAKAYAAYGKQDYQEAIIQAQKAVEQSPDSPAMHRLLTVALAAGNTQQQEQAMQRIATELEATPDDAGLLMQRAYIHQRRKEPELALEDFRAARATGKAPALAILDEGYALARTGRKAEAVATLKQAIDQSDTNELELDRGQRYNTRGAISGLSREWGASVSTSYRGARPAGSGLNGTPVTTGSDSVFGMADVYWRPPEFLNSSTQVFEVYGRVMSTLHGGSSTTGEQTIVDPCTGRPAPINAARNDGVSGLPTTIGSLGLRFTPSTDYALTFGLERRFLLGSNTRSGSITPASADLRCQLSGRDPAQPGAPVVGNAQSILFDANASSGGWLAYATYGFYHGTGLRFDVPSWFTVEGYVQGGYYREDLSADFWMRDQNTGANGERQRGKYRRDQWFANAEARAGRSFRIDAVSDRLMLFPHLVLALDYQRQNYRAHVPGFDETVRVLGNGSTWSAGGGAGMSVRYAFREDRYHAPRSYVDWTVQYRTNLGGGEADRAKGWFMSLSMWY</sequence>
<dbReference type="Gene3D" id="1.25.40.10">
    <property type="entry name" value="Tetratricopeptide repeat domain"/>
    <property type="match status" value="3"/>
</dbReference>
<dbReference type="InterPro" id="IPR056835">
    <property type="entry name" value="ARM_TT21_5th"/>
</dbReference>
<keyword evidence="7" id="KW-1185">Reference proteome</keyword>
<accession>A0A7H0GPU1</accession>
<dbReference type="AlphaFoldDB" id="A0A7H0GPU1"/>
<dbReference type="PANTHER" id="PTHR44858:SF1">
    <property type="entry name" value="UDP-N-ACETYLGLUCOSAMINE--PEPTIDE N-ACETYLGLUCOSAMINYLTRANSFERASE SPINDLY-RELATED"/>
    <property type="match status" value="1"/>
</dbReference>
<gene>
    <name evidence="6" type="ORF">H9K75_11320</name>
</gene>
<feature type="domain" description="Tetratricopeptide repeat protein 21A/21B fifth ARM repeats" evidence="5">
    <location>
        <begin position="413"/>
        <end position="503"/>
    </location>
</feature>
<dbReference type="Proteomes" id="UP000516028">
    <property type="component" value="Chromosome"/>
</dbReference>
<proteinExistence type="predicted"/>
<feature type="domain" description="Bacteriophage N4 adsorption protein A C-terminal" evidence="4">
    <location>
        <begin position="798"/>
        <end position="908"/>
    </location>
</feature>
<name>A0A7H0GPU1_9BURK</name>
<evidence type="ECO:0000259" key="5">
    <source>
        <dbReference type="Pfam" id="PF25064"/>
    </source>
</evidence>
<dbReference type="SUPFAM" id="SSF81901">
    <property type="entry name" value="HCP-like"/>
    <property type="match status" value="1"/>
</dbReference>
<dbReference type="KEGG" id="daer:H9K75_11320"/>
<dbReference type="SMART" id="SM00028">
    <property type="entry name" value="TPR"/>
    <property type="match status" value="5"/>
</dbReference>
<feature type="chain" id="PRO_5028996335" evidence="3">
    <location>
        <begin position="24"/>
        <end position="914"/>
    </location>
</feature>
<protein>
    <submittedName>
        <fullName evidence="6">Tetratricopeptide repeat protein</fullName>
    </submittedName>
</protein>
<evidence type="ECO:0000259" key="4">
    <source>
        <dbReference type="Pfam" id="PF13283"/>
    </source>
</evidence>
<dbReference type="InterPro" id="IPR019734">
    <property type="entry name" value="TPR_rpt"/>
</dbReference>
<evidence type="ECO:0000256" key="3">
    <source>
        <dbReference type="SAM" id="SignalP"/>
    </source>
</evidence>
<dbReference type="SUPFAM" id="SSF48452">
    <property type="entry name" value="TPR-like"/>
    <property type="match status" value="2"/>
</dbReference>
<reference evidence="6 7" key="1">
    <citation type="submission" date="2020-08" db="EMBL/GenBank/DDBJ databases">
        <title>Genome sequence of Diaphorobacter aerolatus KACC 16536T.</title>
        <authorList>
            <person name="Hyun D.-W."/>
            <person name="Bae J.-W."/>
        </authorList>
    </citation>
    <scope>NUCLEOTIDE SEQUENCE [LARGE SCALE GENOMIC DNA]</scope>
    <source>
        <strain evidence="6 7">KACC 16536</strain>
    </source>
</reference>
<dbReference type="InterPro" id="IPR011990">
    <property type="entry name" value="TPR-like_helical_dom_sf"/>
</dbReference>
<dbReference type="GO" id="GO:0009279">
    <property type="term" value="C:cell outer membrane"/>
    <property type="evidence" value="ECO:0007669"/>
    <property type="project" value="TreeGrafter"/>
</dbReference>
<evidence type="ECO:0000313" key="7">
    <source>
        <dbReference type="Proteomes" id="UP000516028"/>
    </source>
</evidence>
<dbReference type="GO" id="GO:0046813">
    <property type="term" value="P:receptor-mediated virion attachment to host cell"/>
    <property type="evidence" value="ECO:0007669"/>
    <property type="project" value="TreeGrafter"/>
</dbReference>
<evidence type="ECO:0000313" key="6">
    <source>
        <dbReference type="EMBL" id="QNP50307.1"/>
    </source>
</evidence>
<dbReference type="InterPro" id="IPR025137">
    <property type="entry name" value="NfrA_C"/>
</dbReference>
<dbReference type="Pfam" id="PF25064">
    <property type="entry name" value="ARM_TT21_5th"/>
    <property type="match status" value="1"/>
</dbReference>
<dbReference type="EMBL" id="CP060783">
    <property type="protein sequence ID" value="QNP50307.1"/>
    <property type="molecule type" value="Genomic_DNA"/>
</dbReference>
<evidence type="ECO:0000256" key="1">
    <source>
        <dbReference type="ARBA" id="ARBA00022737"/>
    </source>
</evidence>
<dbReference type="Pfam" id="PF13283">
    <property type="entry name" value="NfrA_C"/>
    <property type="match status" value="1"/>
</dbReference>
<evidence type="ECO:0000256" key="2">
    <source>
        <dbReference type="ARBA" id="ARBA00022803"/>
    </source>
</evidence>
<dbReference type="InterPro" id="IPR050498">
    <property type="entry name" value="Ycf3"/>
</dbReference>
<feature type="signal peptide" evidence="3">
    <location>
        <begin position="1"/>
        <end position="23"/>
    </location>
</feature>
<dbReference type="Pfam" id="PF13432">
    <property type="entry name" value="TPR_16"/>
    <property type="match status" value="1"/>
</dbReference>